<comment type="caution">
    <text evidence="1">The sequence shown here is derived from an EMBL/GenBank/DDBJ whole genome shotgun (WGS) entry which is preliminary data.</text>
</comment>
<sequence>MCSSMPRVLMCPRRCFRKHACCRSNCRKAVASARLSKMHWTLFWPLSAVRRWMAPENRSLGALDCLCCCRLVCCPLLHHRTWCRCSTSWFSRFCLLSDRCCRSFTRRSLSSR</sequence>
<protein>
    <recommendedName>
        <fullName evidence="5">Secreted protein</fullName>
    </recommendedName>
</protein>
<name>A0ABQ9WZ38_9EUKA</name>
<dbReference type="Proteomes" id="UP001281761">
    <property type="component" value="Unassembled WGS sequence"/>
</dbReference>
<keyword evidence="4" id="KW-1185">Reference proteome</keyword>
<evidence type="ECO:0000313" key="2">
    <source>
        <dbReference type="EMBL" id="KAK2949566.1"/>
    </source>
</evidence>
<reference evidence="1 4" key="1">
    <citation type="journal article" date="2022" name="bioRxiv">
        <title>Genomics of Preaxostyla Flagellates Illuminates Evolutionary Transitions and the Path Towards Mitochondrial Loss.</title>
        <authorList>
            <person name="Novak L.V.F."/>
            <person name="Treitli S.C."/>
            <person name="Pyrih J."/>
            <person name="Halakuc P."/>
            <person name="Pipaliya S.V."/>
            <person name="Vacek V."/>
            <person name="Brzon O."/>
            <person name="Soukal P."/>
            <person name="Eme L."/>
            <person name="Dacks J.B."/>
            <person name="Karnkowska A."/>
            <person name="Elias M."/>
            <person name="Hampl V."/>
        </authorList>
    </citation>
    <scope>NUCLEOTIDE SEQUENCE [LARGE SCALE GENOMIC DNA]</scope>
    <source>
        <strain evidence="1">NAU3</strain>
        <tissue evidence="1">Gut</tissue>
    </source>
</reference>
<organism evidence="1 4">
    <name type="scientific">Blattamonas nauphoetae</name>
    <dbReference type="NCBI Taxonomy" id="2049346"/>
    <lineage>
        <taxon>Eukaryota</taxon>
        <taxon>Metamonada</taxon>
        <taxon>Preaxostyla</taxon>
        <taxon>Oxymonadida</taxon>
        <taxon>Blattamonas</taxon>
    </lineage>
</organism>
<evidence type="ECO:0000313" key="4">
    <source>
        <dbReference type="Proteomes" id="UP001281761"/>
    </source>
</evidence>
<evidence type="ECO:0000313" key="3">
    <source>
        <dbReference type="EMBL" id="KAK2955717.1"/>
    </source>
</evidence>
<evidence type="ECO:0008006" key="5">
    <source>
        <dbReference type="Google" id="ProtNLM"/>
    </source>
</evidence>
<accession>A0ABQ9WZ38</accession>
<dbReference type="EMBL" id="JARBJD010000154">
    <property type="protein sequence ID" value="KAK2949566.1"/>
    <property type="molecule type" value="Genomic_DNA"/>
</dbReference>
<proteinExistence type="predicted"/>
<gene>
    <name evidence="2" type="ORF">BLNAU_15548</name>
    <name evidence="1" type="ORF">BLNAU_20366</name>
    <name evidence="3" type="ORF">BLNAU_9253</name>
</gene>
<dbReference type="EMBL" id="JARBJD010000287">
    <property type="protein sequence ID" value="KAK2944730.1"/>
    <property type="molecule type" value="Genomic_DNA"/>
</dbReference>
<dbReference type="EMBL" id="JARBJD010000063">
    <property type="protein sequence ID" value="KAK2955717.1"/>
    <property type="molecule type" value="Genomic_DNA"/>
</dbReference>
<evidence type="ECO:0000313" key="1">
    <source>
        <dbReference type="EMBL" id="KAK2944730.1"/>
    </source>
</evidence>